<protein>
    <submittedName>
        <fullName evidence="2">Uncharacterized protein</fullName>
    </submittedName>
</protein>
<proteinExistence type="predicted"/>
<organism evidence="2 3">
    <name type="scientific">Araneus ventricosus</name>
    <name type="common">Orbweaver spider</name>
    <name type="synonym">Epeira ventricosa</name>
    <dbReference type="NCBI Taxonomy" id="182803"/>
    <lineage>
        <taxon>Eukaryota</taxon>
        <taxon>Metazoa</taxon>
        <taxon>Ecdysozoa</taxon>
        <taxon>Arthropoda</taxon>
        <taxon>Chelicerata</taxon>
        <taxon>Arachnida</taxon>
        <taxon>Araneae</taxon>
        <taxon>Araneomorphae</taxon>
        <taxon>Entelegynae</taxon>
        <taxon>Araneoidea</taxon>
        <taxon>Araneidae</taxon>
        <taxon>Araneus</taxon>
    </lineage>
</organism>
<evidence type="ECO:0000313" key="1">
    <source>
        <dbReference type="EMBL" id="GBN27250.1"/>
    </source>
</evidence>
<dbReference type="AlphaFoldDB" id="A0A4Y2ML95"/>
<accession>A0A4Y2ML95</accession>
<name>A0A4Y2ML95_ARAVE</name>
<reference evidence="2 3" key="1">
    <citation type="journal article" date="2019" name="Sci. Rep.">
        <title>Orb-weaving spider Araneus ventricosus genome elucidates the spidroin gene catalogue.</title>
        <authorList>
            <person name="Kono N."/>
            <person name="Nakamura H."/>
            <person name="Ohtoshi R."/>
            <person name="Moran D.A.P."/>
            <person name="Shinohara A."/>
            <person name="Yoshida Y."/>
            <person name="Fujiwara M."/>
            <person name="Mori M."/>
            <person name="Tomita M."/>
            <person name="Arakawa K."/>
        </authorList>
    </citation>
    <scope>NUCLEOTIDE SEQUENCE [LARGE SCALE GENOMIC DNA]</scope>
</reference>
<gene>
    <name evidence="2" type="ORF">AVEN_109190_1</name>
    <name evidence="1" type="ORF">AVEN_259497_1</name>
</gene>
<dbReference type="EMBL" id="BGPR01007494">
    <property type="protein sequence ID" value="GBN27262.1"/>
    <property type="molecule type" value="Genomic_DNA"/>
</dbReference>
<dbReference type="EMBL" id="BGPR01007492">
    <property type="protein sequence ID" value="GBN27250.1"/>
    <property type="molecule type" value="Genomic_DNA"/>
</dbReference>
<evidence type="ECO:0000313" key="2">
    <source>
        <dbReference type="EMBL" id="GBN27262.1"/>
    </source>
</evidence>
<comment type="caution">
    <text evidence="2">The sequence shown here is derived from an EMBL/GenBank/DDBJ whole genome shotgun (WGS) entry which is preliminary data.</text>
</comment>
<keyword evidence="3" id="KW-1185">Reference proteome</keyword>
<sequence>MANSFRLHRIDCIFLDRSISGVSQRLIAFRRRPAFFSSALISPFVIMLTEREVQTFSPGFDECTSKQTVSSVVSQEEKTIPKNSSSPRPSAQFFETRLFCDGYQPGPPTHGIFSKWSRRVPGTGLFDFRRLSGDNFNDKV</sequence>
<dbReference type="Proteomes" id="UP000499080">
    <property type="component" value="Unassembled WGS sequence"/>
</dbReference>
<evidence type="ECO:0000313" key="3">
    <source>
        <dbReference type="Proteomes" id="UP000499080"/>
    </source>
</evidence>